<dbReference type="EMBL" id="NHTK01000868">
    <property type="protein sequence ID" value="PPR04986.1"/>
    <property type="molecule type" value="Genomic_DNA"/>
</dbReference>
<keyword evidence="3" id="KW-1185">Reference proteome</keyword>
<evidence type="ECO:0000313" key="2">
    <source>
        <dbReference type="EMBL" id="PPR04986.1"/>
    </source>
</evidence>
<accession>A0A409YPQ8</accession>
<evidence type="ECO:0000256" key="1">
    <source>
        <dbReference type="SAM" id="MobiDB-lite"/>
    </source>
</evidence>
<sequence length="109" mass="13008">MEEVRQVTQHRASERRKIKERIGYKKEKMDEAWKLHQWGLDAGHHQDDWNPYFGLPNLWVVSDHMYDDDLIQIGPNYVEINPPPKPPSDTEKKRKQRPLPVPRQKQAKS</sequence>
<dbReference type="Proteomes" id="UP000284842">
    <property type="component" value="Unassembled WGS sequence"/>
</dbReference>
<dbReference type="OrthoDB" id="2621411at2759"/>
<dbReference type="InParanoid" id="A0A409YPQ8"/>
<comment type="caution">
    <text evidence="2">The sequence shown here is derived from an EMBL/GenBank/DDBJ whole genome shotgun (WGS) entry which is preliminary data.</text>
</comment>
<organism evidence="2 3">
    <name type="scientific">Panaeolus cyanescens</name>
    <dbReference type="NCBI Taxonomy" id="181874"/>
    <lineage>
        <taxon>Eukaryota</taxon>
        <taxon>Fungi</taxon>
        <taxon>Dikarya</taxon>
        <taxon>Basidiomycota</taxon>
        <taxon>Agaricomycotina</taxon>
        <taxon>Agaricomycetes</taxon>
        <taxon>Agaricomycetidae</taxon>
        <taxon>Agaricales</taxon>
        <taxon>Agaricineae</taxon>
        <taxon>Galeropsidaceae</taxon>
        <taxon>Panaeolus</taxon>
    </lineage>
</organism>
<name>A0A409YPQ8_9AGAR</name>
<protein>
    <submittedName>
        <fullName evidence="2">Uncharacterized protein</fullName>
    </submittedName>
</protein>
<proteinExistence type="predicted"/>
<evidence type="ECO:0000313" key="3">
    <source>
        <dbReference type="Proteomes" id="UP000284842"/>
    </source>
</evidence>
<reference evidence="2 3" key="1">
    <citation type="journal article" date="2018" name="Evol. Lett.">
        <title>Horizontal gene cluster transfer increased hallucinogenic mushroom diversity.</title>
        <authorList>
            <person name="Reynolds H.T."/>
            <person name="Vijayakumar V."/>
            <person name="Gluck-Thaler E."/>
            <person name="Korotkin H.B."/>
            <person name="Matheny P.B."/>
            <person name="Slot J.C."/>
        </authorList>
    </citation>
    <scope>NUCLEOTIDE SEQUENCE [LARGE SCALE GENOMIC DNA]</scope>
    <source>
        <strain evidence="2 3">2629</strain>
    </source>
</reference>
<feature type="region of interest" description="Disordered" evidence="1">
    <location>
        <begin position="76"/>
        <end position="109"/>
    </location>
</feature>
<gene>
    <name evidence="2" type="ORF">CVT24_010450</name>
</gene>
<dbReference type="AlphaFoldDB" id="A0A409YPQ8"/>